<reference evidence="1 2" key="1">
    <citation type="submission" date="2017-03" db="EMBL/GenBank/DDBJ databases">
        <title>Genome analysis of strain PAMC 26510.</title>
        <authorList>
            <person name="Oh H.-M."/>
            <person name="Yang J.-A."/>
        </authorList>
    </citation>
    <scope>NUCLEOTIDE SEQUENCE [LARGE SCALE GENOMIC DNA]</scope>
    <source>
        <strain evidence="1 2">PAMC 26510</strain>
    </source>
</reference>
<dbReference type="EMBL" id="NBTY01000073">
    <property type="protein sequence ID" value="OTP75463.1"/>
    <property type="molecule type" value="Genomic_DNA"/>
</dbReference>
<name>A0A242MVW5_CABSO</name>
<sequence>MSVSKPSEKASIEHVTLAARLANAEAKVRSDPAQFPYRWELFQLLCVLGHWERAVQQLQVCARQQPEQLATAHACRDLIRAEKARAKVFAGEVAPGFVIEPLPWVQGLVDALSLSARGDIDSADRVREAALDDAQSVDARFEQTHVEWISDSDSRLGPVCEIITAKHYRWLPLADIARWQVERPATMLELVWAPCTLTLRDNSNVRGFLPARYPSSPDDGDALRLGKRTAWREVGTTAVIGMGRKTWATSAGDFSVFELAACEFGIGSNNEPSKETHALG</sequence>
<evidence type="ECO:0000313" key="2">
    <source>
        <dbReference type="Proteomes" id="UP000194546"/>
    </source>
</evidence>
<dbReference type="PIRSF" id="PIRSF029288">
    <property type="entry name" value="SciE_ImpE"/>
    <property type="match status" value="1"/>
</dbReference>
<accession>A0A242MVW5</accession>
<dbReference type="AlphaFoldDB" id="A0A242MVW5"/>
<dbReference type="Pfam" id="PF07024">
    <property type="entry name" value="ImpE"/>
    <property type="match status" value="1"/>
</dbReference>
<dbReference type="InterPro" id="IPR011990">
    <property type="entry name" value="TPR-like_helical_dom_sf"/>
</dbReference>
<organism evidence="1 2">
    <name type="scientific">Caballeronia sordidicola</name>
    <name type="common">Burkholderia sordidicola</name>
    <dbReference type="NCBI Taxonomy" id="196367"/>
    <lineage>
        <taxon>Bacteria</taxon>
        <taxon>Pseudomonadati</taxon>
        <taxon>Pseudomonadota</taxon>
        <taxon>Betaproteobacteria</taxon>
        <taxon>Burkholderiales</taxon>
        <taxon>Burkholderiaceae</taxon>
        <taxon>Caballeronia</taxon>
    </lineage>
</organism>
<comment type="caution">
    <text evidence="1">The sequence shown here is derived from an EMBL/GenBank/DDBJ whole genome shotgun (WGS) entry which is preliminary data.</text>
</comment>
<dbReference type="Proteomes" id="UP000194546">
    <property type="component" value="Unassembled WGS sequence"/>
</dbReference>
<protein>
    <submittedName>
        <fullName evidence="1">Protein of avirulence locus ImpE</fullName>
    </submittedName>
</protein>
<dbReference type="Gene3D" id="1.25.40.10">
    <property type="entry name" value="Tetratricopeptide repeat domain"/>
    <property type="match status" value="1"/>
</dbReference>
<proteinExistence type="predicted"/>
<evidence type="ECO:0000313" key="1">
    <source>
        <dbReference type="EMBL" id="OTP75463.1"/>
    </source>
</evidence>
<gene>
    <name evidence="1" type="ORF">PAMC26510_13565</name>
</gene>
<dbReference type="InterPro" id="IPR009211">
    <property type="entry name" value="TagJ"/>
</dbReference>
<dbReference type="SUPFAM" id="SSF144059">
    <property type="entry name" value="ImpE-like"/>
    <property type="match status" value="1"/>
</dbReference>
<dbReference type="RefSeq" id="WP_086381565.1">
    <property type="nucleotide sequence ID" value="NZ_NBTY01000073.1"/>
</dbReference>